<dbReference type="InterPro" id="IPR050168">
    <property type="entry name" value="AAA_ATPase_domain"/>
</dbReference>
<keyword evidence="3" id="KW-1185">Reference proteome</keyword>
<dbReference type="CDD" id="cd19481">
    <property type="entry name" value="RecA-like_protease"/>
    <property type="match status" value="1"/>
</dbReference>
<evidence type="ECO:0000259" key="1">
    <source>
        <dbReference type="Pfam" id="PF00004"/>
    </source>
</evidence>
<keyword evidence="2" id="KW-0378">Hydrolase</keyword>
<dbReference type="PANTHER" id="PTHR23077">
    <property type="entry name" value="AAA-FAMILY ATPASE"/>
    <property type="match status" value="1"/>
</dbReference>
<feature type="domain" description="ATPase AAA-type core" evidence="1">
    <location>
        <begin position="236"/>
        <end position="356"/>
    </location>
</feature>
<gene>
    <name evidence="2" type="ORF">M501DRAFT_1002857</name>
</gene>
<dbReference type="PANTHER" id="PTHR23077:SF132">
    <property type="entry name" value="ATP-DEPENDENT ZN PROTEASE"/>
    <property type="match status" value="1"/>
</dbReference>
<dbReference type="OrthoDB" id="2115716at2759"/>
<dbReference type="Proteomes" id="UP000799429">
    <property type="component" value="Unassembled WGS sequence"/>
</dbReference>
<sequence length="484" mass="55451">MKESLDLALRPSWDETGREWFNHSSAPRIFTDAVVIESLRKQYPELKLVVAPQGVLNLLAYAAAGHATATSIGEENDPVYSSLRWRQYIPPARRIDGAKGTLANVVLFGKYIYKWKNPARDEPQEFLVYIINGRDGSNSYPAPTNHYILCREERDADDLILTASQWGTELHNEVWVFDGGYFQKSYELWESVQHAEWENVILDADIKKAIIKDVTNFFDSRETYEKLKVPWKRGVIYYGPPGNGKTISIKAMMHTLYERKDPIPTVYVRTLTSFAGPEWSLSQIFGKARQVAPCYLVFEDLDSIVSDAVRSYFLNEVDGLRSNDGILMIGSTNHLDRLDPGISKRPSRFDRKYFFPNPDFAQRAAYAAFWQRKLADNPDIEFPDKLCKAIASITDGFSFAYMQEAFVATLLTIAAYDDTPDQECWNKQRNHLIWQSVAQKPVRVREDGDGELEKLLLWREIKKQVRILREEMGGKGSGFGKKEL</sequence>
<comment type="caution">
    <text evidence="2">The sequence shown here is derived from an EMBL/GenBank/DDBJ whole genome shotgun (WGS) entry which is preliminary data.</text>
</comment>
<dbReference type="AlphaFoldDB" id="A0A9P4VT32"/>
<dbReference type="GO" id="GO:0042254">
    <property type="term" value="P:ribosome biogenesis"/>
    <property type="evidence" value="ECO:0007669"/>
    <property type="project" value="TreeGrafter"/>
</dbReference>
<proteinExistence type="predicted"/>
<dbReference type="GO" id="GO:0003723">
    <property type="term" value="F:RNA binding"/>
    <property type="evidence" value="ECO:0007669"/>
    <property type="project" value="TreeGrafter"/>
</dbReference>
<organism evidence="2 3">
    <name type="scientific">Patellaria atrata CBS 101060</name>
    <dbReference type="NCBI Taxonomy" id="1346257"/>
    <lineage>
        <taxon>Eukaryota</taxon>
        <taxon>Fungi</taxon>
        <taxon>Dikarya</taxon>
        <taxon>Ascomycota</taxon>
        <taxon>Pezizomycotina</taxon>
        <taxon>Dothideomycetes</taxon>
        <taxon>Dothideomycetes incertae sedis</taxon>
        <taxon>Patellariales</taxon>
        <taxon>Patellariaceae</taxon>
        <taxon>Patellaria</taxon>
    </lineage>
</organism>
<dbReference type="GO" id="GO:0005524">
    <property type="term" value="F:ATP binding"/>
    <property type="evidence" value="ECO:0007669"/>
    <property type="project" value="InterPro"/>
</dbReference>
<name>A0A9P4VT32_9PEZI</name>
<protein>
    <submittedName>
        <fullName evidence="2">P-loop containing nucleoside triphosphate hydrolase protein</fullName>
    </submittedName>
</protein>
<dbReference type="SUPFAM" id="SSF52540">
    <property type="entry name" value="P-loop containing nucleoside triphosphate hydrolases"/>
    <property type="match status" value="1"/>
</dbReference>
<accession>A0A9P4VT32</accession>
<reference evidence="2" key="1">
    <citation type="journal article" date="2020" name="Stud. Mycol.">
        <title>101 Dothideomycetes genomes: a test case for predicting lifestyles and emergence of pathogens.</title>
        <authorList>
            <person name="Haridas S."/>
            <person name="Albert R."/>
            <person name="Binder M."/>
            <person name="Bloem J."/>
            <person name="Labutti K."/>
            <person name="Salamov A."/>
            <person name="Andreopoulos B."/>
            <person name="Baker S."/>
            <person name="Barry K."/>
            <person name="Bills G."/>
            <person name="Bluhm B."/>
            <person name="Cannon C."/>
            <person name="Castanera R."/>
            <person name="Culley D."/>
            <person name="Daum C."/>
            <person name="Ezra D."/>
            <person name="Gonzalez J."/>
            <person name="Henrissat B."/>
            <person name="Kuo A."/>
            <person name="Liang C."/>
            <person name="Lipzen A."/>
            <person name="Lutzoni F."/>
            <person name="Magnuson J."/>
            <person name="Mondo S."/>
            <person name="Nolan M."/>
            <person name="Ohm R."/>
            <person name="Pangilinan J."/>
            <person name="Park H.-J."/>
            <person name="Ramirez L."/>
            <person name="Alfaro M."/>
            <person name="Sun H."/>
            <person name="Tritt A."/>
            <person name="Yoshinaga Y."/>
            <person name="Zwiers L.-H."/>
            <person name="Turgeon B."/>
            <person name="Goodwin S."/>
            <person name="Spatafora J."/>
            <person name="Crous P."/>
            <person name="Grigoriev I."/>
        </authorList>
    </citation>
    <scope>NUCLEOTIDE SEQUENCE</scope>
    <source>
        <strain evidence="2">CBS 101060</strain>
    </source>
</reference>
<dbReference type="GO" id="GO:0005634">
    <property type="term" value="C:nucleus"/>
    <property type="evidence" value="ECO:0007669"/>
    <property type="project" value="TreeGrafter"/>
</dbReference>
<dbReference type="Pfam" id="PF00004">
    <property type="entry name" value="AAA"/>
    <property type="match status" value="1"/>
</dbReference>
<dbReference type="InterPro" id="IPR027417">
    <property type="entry name" value="P-loop_NTPase"/>
</dbReference>
<dbReference type="GO" id="GO:0016887">
    <property type="term" value="F:ATP hydrolysis activity"/>
    <property type="evidence" value="ECO:0007669"/>
    <property type="project" value="InterPro"/>
</dbReference>
<dbReference type="EMBL" id="MU006093">
    <property type="protein sequence ID" value="KAF2840492.1"/>
    <property type="molecule type" value="Genomic_DNA"/>
</dbReference>
<evidence type="ECO:0000313" key="3">
    <source>
        <dbReference type="Proteomes" id="UP000799429"/>
    </source>
</evidence>
<dbReference type="Gene3D" id="3.40.50.300">
    <property type="entry name" value="P-loop containing nucleotide triphosphate hydrolases"/>
    <property type="match status" value="1"/>
</dbReference>
<dbReference type="FunFam" id="3.40.50.300:FF:002838">
    <property type="entry name" value="Uncharacterized ATPase YjoB"/>
    <property type="match status" value="1"/>
</dbReference>
<dbReference type="GO" id="GO:1990275">
    <property type="term" value="F:preribosome binding"/>
    <property type="evidence" value="ECO:0007669"/>
    <property type="project" value="TreeGrafter"/>
</dbReference>
<dbReference type="InterPro" id="IPR003959">
    <property type="entry name" value="ATPase_AAA_core"/>
</dbReference>
<evidence type="ECO:0000313" key="2">
    <source>
        <dbReference type="EMBL" id="KAF2840492.1"/>
    </source>
</evidence>